<protein>
    <recommendedName>
        <fullName evidence="9">DNA mismatch repair proteins mutS family domain-containing protein</fullName>
    </recommendedName>
</protein>
<dbReference type="InterPro" id="IPR000432">
    <property type="entry name" value="DNA_mismatch_repair_MutS_C"/>
</dbReference>
<dbReference type="PIRSF" id="PIRSF037677">
    <property type="entry name" value="DNA_mis_repair_Msh6"/>
    <property type="match status" value="1"/>
</dbReference>
<dbReference type="InterPro" id="IPR007696">
    <property type="entry name" value="DNA_mismatch_repair_MutS_core"/>
</dbReference>
<dbReference type="SUPFAM" id="SSF48334">
    <property type="entry name" value="DNA repair protein MutS, domain III"/>
    <property type="match status" value="1"/>
</dbReference>
<name>A0A6C0H498_9ZZZZ</name>
<dbReference type="Gene3D" id="3.40.1170.10">
    <property type="entry name" value="DNA repair protein MutS, domain I"/>
    <property type="match status" value="1"/>
</dbReference>
<evidence type="ECO:0000256" key="3">
    <source>
        <dbReference type="ARBA" id="ARBA00022763"/>
    </source>
</evidence>
<dbReference type="SMART" id="SM00533">
    <property type="entry name" value="MUTSd"/>
    <property type="match status" value="1"/>
</dbReference>
<keyword evidence="4" id="KW-0067">ATP-binding</keyword>
<sequence length="1093" mass="125977">MALVKEYLTITKKYKELYGEKTLILMQVGSFYECYAIKKAKDVYEGSNILEFTQINDMIIANKNTYVDNNEIVMAGFCLAQKDKYVKKMINHGYTVILYDQDSDNKNTTRSLDCIYSPGTFFDNNDCYSLNSDGNNENNNLSNNTICIWIHYSKSSKLVKTESISIGLNIINIFTGKIVSYEYCHPFLNTPTTYDQLEKYISIYNPSEAIIITNITNNIYNNKNCAKNNGETNNIKNTYIDDVISFANIHAYKIYKIYLTETPEIKNNNLDSFERIALNCEKQIYQQELIDKIYGQGSYREKSEFQNYAITNQSLCFLIDFIYKHNPSLIKNISYPCFDNVNSKLILANHSLKQLNMISDQRHNGKLGCVANFLNNCITNSGKRKFQYDLLHPLCDIDVLNTCYNVTDHLKKTEFYKIIKEYLINVRDIEKLERKVFLGKIDPKDFAILYSNLSNISKLFEIIINTKENSELADYINTHINCNISNLCSVINTYIEKTFDLNKLDAIVIDKLNSYSLHELVFINENYNEEQNMLFKNNIDSKQQLEAIVNYFSNLLCDYERPKTSKNKLKPNKNNSCEEHNEESIDEFANECANESNRASYVKIHETSKNEASLLITKRRAGILKELLQKIIKKSGAKCQINYVSKYSKTNEIIELDLATIEFKNHGTNNSNNIIDSSYIANITQAIQNSREDLITIIHKNYKNIVAEFNELITNHFLINNTTNPIANESNLSLLGKISQFIAQIDVCYARTYNAVKYNYCKPIINNELCENSTKSYVNFKKIRHCLIEHLNTSELYVTNDLSIGYNSNGLLLYGTNAVGKTSFIKSLGIAIIMAQAGMYVPCEEFTYYPYEYLFTRILGNDNIFKGLSTFAVEMSELRTILKNATSKSIILGDELCSGTETTSALSIFVASLERLHTLESTFLFATHFHEILDYEEVKNLNKMKIYHMSVLYDYKENTLIYDRKLREGSGDSMYGLEVCKSLALPDDFIERAYSIRNKYNKSNISILEAKKSRYNSNKLRIQCELCNVYESTEVHHLQFQKNAKDGIINGEFNKNHKANLLNICETCHQKIHSLNQEFRITKTSNGYKLLPL</sequence>
<dbReference type="GO" id="GO:0006298">
    <property type="term" value="P:mismatch repair"/>
    <property type="evidence" value="ECO:0007669"/>
    <property type="project" value="InterPro"/>
</dbReference>
<dbReference type="PANTHER" id="PTHR11361">
    <property type="entry name" value="DNA MISMATCH REPAIR PROTEIN MUTS FAMILY MEMBER"/>
    <property type="match status" value="1"/>
</dbReference>
<evidence type="ECO:0008006" key="9">
    <source>
        <dbReference type="Google" id="ProtNLM"/>
    </source>
</evidence>
<dbReference type="GO" id="GO:0140664">
    <property type="term" value="F:ATP-dependent DNA damage sensor activity"/>
    <property type="evidence" value="ECO:0007669"/>
    <property type="project" value="InterPro"/>
</dbReference>
<reference evidence="8" key="1">
    <citation type="journal article" date="2020" name="Nature">
        <title>Giant virus diversity and host interactions through global metagenomics.</title>
        <authorList>
            <person name="Schulz F."/>
            <person name="Roux S."/>
            <person name="Paez-Espino D."/>
            <person name="Jungbluth S."/>
            <person name="Walsh D.A."/>
            <person name="Denef V.J."/>
            <person name="McMahon K.D."/>
            <person name="Konstantinidis K.T."/>
            <person name="Eloe-Fadrosh E.A."/>
            <person name="Kyrpides N.C."/>
            <person name="Woyke T."/>
        </authorList>
    </citation>
    <scope>NUCLEOTIDE SEQUENCE</scope>
    <source>
        <strain evidence="8">GVMAG-M-3300023179-63</strain>
    </source>
</reference>
<dbReference type="Gene3D" id="1.10.1420.10">
    <property type="match status" value="1"/>
</dbReference>
<dbReference type="InterPro" id="IPR016151">
    <property type="entry name" value="DNA_mismatch_repair_MutS_N"/>
</dbReference>
<evidence type="ECO:0000259" key="7">
    <source>
        <dbReference type="SMART" id="SM00534"/>
    </source>
</evidence>
<dbReference type="EMBL" id="MN739865">
    <property type="protein sequence ID" value="QHT75269.1"/>
    <property type="molecule type" value="Genomic_DNA"/>
</dbReference>
<dbReference type="GO" id="GO:0005524">
    <property type="term" value="F:ATP binding"/>
    <property type="evidence" value="ECO:0007669"/>
    <property type="project" value="UniProtKB-KW"/>
</dbReference>
<organism evidence="8">
    <name type="scientific">viral metagenome</name>
    <dbReference type="NCBI Taxonomy" id="1070528"/>
    <lineage>
        <taxon>unclassified sequences</taxon>
        <taxon>metagenomes</taxon>
        <taxon>organismal metagenomes</taxon>
    </lineage>
</organism>
<dbReference type="SMART" id="SM00534">
    <property type="entry name" value="MUTSac"/>
    <property type="match status" value="1"/>
</dbReference>
<proteinExistence type="inferred from homology"/>
<dbReference type="Gene3D" id="3.40.50.300">
    <property type="entry name" value="P-loop containing nucleotide triphosphate hydrolases"/>
    <property type="match status" value="1"/>
</dbReference>
<dbReference type="InterPro" id="IPR007695">
    <property type="entry name" value="DNA_mismatch_repair_MutS-lik_N"/>
</dbReference>
<dbReference type="Pfam" id="PF05192">
    <property type="entry name" value="MutS_III"/>
    <property type="match status" value="1"/>
</dbReference>
<evidence type="ECO:0000256" key="1">
    <source>
        <dbReference type="ARBA" id="ARBA00006271"/>
    </source>
</evidence>
<accession>A0A6C0H498</accession>
<evidence type="ECO:0000313" key="8">
    <source>
        <dbReference type="EMBL" id="QHT75269.1"/>
    </source>
</evidence>
<keyword evidence="5" id="KW-0238">DNA-binding</keyword>
<feature type="domain" description="DNA mismatch repair proteins mutS family" evidence="7">
    <location>
        <begin position="808"/>
        <end position="998"/>
    </location>
</feature>
<dbReference type="PANTHER" id="PTHR11361:SF148">
    <property type="entry name" value="DNA MISMATCH REPAIR PROTEIN MSH6"/>
    <property type="match status" value="1"/>
</dbReference>
<dbReference type="InterPro" id="IPR027417">
    <property type="entry name" value="P-loop_NTPase"/>
</dbReference>
<dbReference type="Pfam" id="PF01624">
    <property type="entry name" value="MutS_I"/>
    <property type="match status" value="1"/>
</dbReference>
<dbReference type="InterPro" id="IPR045076">
    <property type="entry name" value="MutS"/>
</dbReference>
<evidence type="ECO:0000256" key="5">
    <source>
        <dbReference type="ARBA" id="ARBA00023125"/>
    </source>
</evidence>
<dbReference type="AlphaFoldDB" id="A0A6C0H498"/>
<dbReference type="InterPro" id="IPR017261">
    <property type="entry name" value="DNA_mismatch_repair_MutS/MSH"/>
</dbReference>
<dbReference type="GO" id="GO:0030983">
    <property type="term" value="F:mismatched DNA binding"/>
    <property type="evidence" value="ECO:0007669"/>
    <property type="project" value="InterPro"/>
</dbReference>
<dbReference type="SUPFAM" id="SSF52540">
    <property type="entry name" value="P-loop containing nucleoside triphosphate hydrolases"/>
    <property type="match status" value="1"/>
</dbReference>
<dbReference type="SUPFAM" id="SSF55271">
    <property type="entry name" value="DNA repair protein MutS, domain I"/>
    <property type="match status" value="1"/>
</dbReference>
<keyword evidence="2" id="KW-0547">Nucleotide-binding</keyword>
<dbReference type="GO" id="GO:0032301">
    <property type="term" value="C:MutSalpha complex"/>
    <property type="evidence" value="ECO:0007669"/>
    <property type="project" value="TreeGrafter"/>
</dbReference>
<dbReference type="Pfam" id="PF00488">
    <property type="entry name" value="MutS_V"/>
    <property type="match status" value="1"/>
</dbReference>
<comment type="similarity">
    <text evidence="1">Belongs to the DNA mismatch repair MutS family.</text>
</comment>
<evidence type="ECO:0000256" key="2">
    <source>
        <dbReference type="ARBA" id="ARBA00022741"/>
    </source>
</evidence>
<evidence type="ECO:0000259" key="6">
    <source>
        <dbReference type="SMART" id="SM00533"/>
    </source>
</evidence>
<evidence type="ECO:0000256" key="4">
    <source>
        <dbReference type="ARBA" id="ARBA00022840"/>
    </source>
</evidence>
<keyword evidence="3" id="KW-0227">DNA damage</keyword>
<dbReference type="InterPro" id="IPR036187">
    <property type="entry name" value="DNA_mismatch_repair_MutS_sf"/>
</dbReference>
<feature type="domain" description="DNA mismatch repair protein MutS core" evidence="6">
    <location>
        <begin position="365"/>
        <end position="791"/>
    </location>
</feature>